<accession>A0AC61NRC6</accession>
<dbReference type="Proteomes" id="UP000826212">
    <property type="component" value="Chromosome"/>
</dbReference>
<organism evidence="1 2">
    <name type="scientific">Halosquirtibacter laminarini</name>
    <dbReference type="NCBI Taxonomy" id="3374600"/>
    <lineage>
        <taxon>Bacteria</taxon>
        <taxon>Pseudomonadati</taxon>
        <taxon>Bacteroidota</taxon>
        <taxon>Bacteroidia</taxon>
        <taxon>Marinilabiliales</taxon>
        <taxon>Prolixibacteraceae</taxon>
        <taxon>Halosquirtibacter</taxon>
    </lineage>
</organism>
<protein>
    <submittedName>
        <fullName evidence="1">Uncharacterized protein</fullName>
    </submittedName>
</protein>
<evidence type="ECO:0000313" key="1">
    <source>
        <dbReference type="EMBL" id="QZE15789.1"/>
    </source>
</evidence>
<gene>
    <name evidence="1" type="ORF">K4L44_08145</name>
</gene>
<evidence type="ECO:0000313" key="2">
    <source>
        <dbReference type="Proteomes" id="UP000826212"/>
    </source>
</evidence>
<keyword evidence="2" id="KW-1185">Reference proteome</keyword>
<reference evidence="1" key="1">
    <citation type="submission" date="2021-08" db="EMBL/GenBank/DDBJ databases">
        <title>Novel anaerobic bacterium isolated from sea squirt in East Sea, Republic of Korea.</title>
        <authorList>
            <person name="Nguyen T.H."/>
            <person name="Li Z."/>
            <person name="Lee Y.-J."/>
            <person name="Ko J."/>
            <person name="Kim S.-G."/>
        </authorList>
    </citation>
    <scope>NUCLEOTIDE SEQUENCE</scope>
    <source>
        <strain evidence="1">KCTC 25031</strain>
    </source>
</reference>
<proteinExistence type="predicted"/>
<name>A0AC61NRC6_9BACT</name>
<dbReference type="EMBL" id="CP081303">
    <property type="protein sequence ID" value="QZE15789.1"/>
    <property type="molecule type" value="Genomic_DNA"/>
</dbReference>
<sequence>MTHQIGQIKQMNTDFMDGRDKGKDNTKSKRHEILFDEVSSKHKALQ</sequence>